<comment type="caution">
    <text evidence="2">The sequence shown here is derived from an EMBL/GenBank/DDBJ whole genome shotgun (WGS) entry which is preliminary data.</text>
</comment>
<dbReference type="RefSeq" id="WP_111940606.1">
    <property type="nucleotide sequence ID" value="NZ_BAAACJ010000034.1"/>
</dbReference>
<organism evidence="2 3">
    <name type="scientific">Hathewaya limosa</name>
    <name type="common">Clostridium limosum</name>
    <dbReference type="NCBI Taxonomy" id="1536"/>
    <lineage>
        <taxon>Bacteria</taxon>
        <taxon>Bacillati</taxon>
        <taxon>Bacillota</taxon>
        <taxon>Clostridia</taxon>
        <taxon>Eubacteriales</taxon>
        <taxon>Clostridiaceae</taxon>
        <taxon>Hathewaya</taxon>
    </lineage>
</organism>
<keyword evidence="2" id="KW-0969">Cilium</keyword>
<keyword evidence="2" id="KW-0282">Flagellum</keyword>
<dbReference type="EMBL" id="JAUSWN010000026">
    <property type="protein sequence ID" value="MDQ0480733.1"/>
    <property type="molecule type" value="Genomic_DNA"/>
</dbReference>
<feature type="transmembrane region" description="Helical" evidence="1">
    <location>
        <begin position="59"/>
        <end position="80"/>
    </location>
</feature>
<accession>A0ABU0JUF1</accession>
<feature type="transmembrane region" description="Helical" evidence="1">
    <location>
        <begin position="20"/>
        <end position="47"/>
    </location>
</feature>
<keyword evidence="2" id="KW-0966">Cell projection</keyword>
<protein>
    <submittedName>
        <fullName evidence="2">Flagellar biosynthesis protein FliR</fullName>
    </submittedName>
</protein>
<keyword evidence="1" id="KW-0472">Membrane</keyword>
<keyword evidence="1" id="KW-0812">Transmembrane</keyword>
<gene>
    <name evidence="2" type="ORF">QOZ93_002483</name>
</gene>
<evidence type="ECO:0000256" key="1">
    <source>
        <dbReference type="SAM" id="Phobius"/>
    </source>
</evidence>
<evidence type="ECO:0000313" key="3">
    <source>
        <dbReference type="Proteomes" id="UP001224418"/>
    </source>
</evidence>
<reference evidence="2 3" key="1">
    <citation type="submission" date="2023-07" db="EMBL/GenBank/DDBJ databases">
        <title>Genomic Encyclopedia of Type Strains, Phase IV (KMG-IV): sequencing the most valuable type-strain genomes for metagenomic binning, comparative biology and taxonomic classification.</title>
        <authorList>
            <person name="Goeker M."/>
        </authorList>
    </citation>
    <scope>NUCLEOTIDE SEQUENCE [LARGE SCALE GENOMIC DNA]</scope>
    <source>
        <strain evidence="2 3">DSM 1400</strain>
    </source>
</reference>
<keyword evidence="3" id="KW-1185">Reference proteome</keyword>
<proteinExistence type="predicted"/>
<sequence length="133" mass="15416">MKEVIKENAKNTFKDRLIDFNSCFILSLKVSLIPIIIGIIVGIIVGLVKKDLTYLNVLYWVYAFATYISCLGLVICAIAFMSPKHMEKLNHQKQWERYFKVFGLIKVIGYTSTFILIYSLILDIIIFYLKHSI</sequence>
<evidence type="ECO:0000313" key="2">
    <source>
        <dbReference type="EMBL" id="MDQ0480733.1"/>
    </source>
</evidence>
<dbReference type="Proteomes" id="UP001224418">
    <property type="component" value="Unassembled WGS sequence"/>
</dbReference>
<feature type="transmembrane region" description="Helical" evidence="1">
    <location>
        <begin position="101"/>
        <end position="129"/>
    </location>
</feature>
<keyword evidence="1" id="KW-1133">Transmembrane helix</keyword>
<name>A0ABU0JUF1_HATLI</name>